<reference evidence="3" key="1">
    <citation type="submission" date="2018-03" db="EMBL/GenBank/DDBJ databases">
        <authorList>
            <person name="Guldener U."/>
        </authorList>
    </citation>
    <scope>NUCLEOTIDE SEQUENCE</scope>
</reference>
<dbReference type="EMBL" id="ONZP01000172">
    <property type="protein sequence ID" value="SPJ75709.1"/>
    <property type="molecule type" value="Genomic_DNA"/>
</dbReference>
<organism evidence="3 4">
    <name type="scientific">Fusarium torulosum</name>
    <dbReference type="NCBI Taxonomy" id="33205"/>
    <lineage>
        <taxon>Eukaryota</taxon>
        <taxon>Fungi</taxon>
        <taxon>Dikarya</taxon>
        <taxon>Ascomycota</taxon>
        <taxon>Pezizomycotina</taxon>
        <taxon>Sordariomycetes</taxon>
        <taxon>Hypocreomycetidae</taxon>
        <taxon>Hypocreales</taxon>
        <taxon>Nectriaceae</taxon>
        <taxon>Fusarium</taxon>
    </lineage>
</organism>
<evidence type="ECO:0000256" key="1">
    <source>
        <dbReference type="SAM" id="MobiDB-lite"/>
    </source>
</evidence>
<dbReference type="SUPFAM" id="SSF54593">
    <property type="entry name" value="Glyoxalase/Bleomycin resistance protein/Dihydroxybiphenyl dioxygenase"/>
    <property type="match status" value="1"/>
</dbReference>
<accession>A0AAE8M7S7</accession>
<dbReference type="Pfam" id="PF00903">
    <property type="entry name" value="Glyoxalase"/>
    <property type="match status" value="1"/>
</dbReference>
<feature type="domain" description="Glyoxalase/fosfomycin resistance/dioxygenase" evidence="2">
    <location>
        <begin position="22"/>
        <end position="136"/>
    </location>
</feature>
<evidence type="ECO:0000313" key="3">
    <source>
        <dbReference type="EMBL" id="SPJ75709.1"/>
    </source>
</evidence>
<dbReference type="Gene3D" id="3.10.180.10">
    <property type="entry name" value="2,3-Dihydroxybiphenyl 1,2-Dioxygenase, domain 1"/>
    <property type="match status" value="1"/>
</dbReference>
<name>A0AAE8M7S7_9HYPO</name>
<keyword evidence="4" id="KW-1185">Reference proteome</keyword>
<evidence type="ECO:0000313" key="4">
    <source>
        <dbReference type="Proteomes" id="UP001187734"/>
    </source>
</evidence>
<protein>
    <recommendedName>
        <fullName evidence="2">Glyoxalase/fosfomycin resistance/dioxygenase domain-containing protein</fullName>
    </recommendedName>
</protein>
<gene>
    <name evidence="3" type="ORF">FTOL_05440</name>
</gene>
<dbReference type="InterPro" id="IPR004360">
    <property type="entry name" value="Glyas_Fos-R_dOase_dom"/>
</dbReference>
<dbReference type="InterPro" id="IPR029068">
    <property type="entry name" value="Glyas_Bleomycin-R_OHBP_Dase"/>
</dbReference>
<comment type="caution">
    <text evidence="3">The sequence shown here is derived from an EMBL/GenBank/DDBJ whole genome shotgun (WGS) entry which is preliminary data.</text>
</comment>
<sequence>MFHLQEPQKNSHETTKPKSFTGINHLKLPCHDILKTGEFYEKIFHLTRIPKYNHYTPDHKLFAIMLEHKPTKLIVELRYVAVQASAQKGWDPITWGVGTRADLQEWGAWLDGNGVSRSNILTGIKGWVMACEDPDGRIVRLYVEDEEHEWTDHPDQDDYWLGSVEANPTQE</sequence>
<feature type="region of interest" description="Disordered" evidence="1">
    <location>
        <begin position="152"/>
        <end position="171"/>
    </location>
</feature>
<dbReference type="AlphaFoldDB" id="A0AAE8M7S7"/>
<dbReference type="Proteomes" id="UP001187734">
    <property type="component" value="Unassembled WGS sequence"/>
</dbReference>
<proteinExistence type="predicted"/>
<evidence type="ECO:0000259" key="2">
    <source>
        <dbReference type="Pfam" id="PF00903"/>
    </source>
</evidence>